<evidence type="ECO:0000313" key="3">
    <source>
        <dbReference type="Proteomes" id="UP000886998"/>
    </source>
</evidence>
<feature type="transmembrane region" description="Helical" evidence="1">
    <location>
        <begin position="243"/>
        <end position="262"/>
    </location>
</feature>
<dbReference type="OrthoDB" id="6425874at2759"/>
<feature type="transmembrane region" description="Helical" evidence="1">
    <location>
        <begin position="12"/>
        <end position="28"/>
    </location>
</feature>
<sequence>MIRRVNLIEESFLPVILLFNITGLRSYHNGAFLKYTRFHRFILESPRYLFIFLQCLGIITQAISVALSPEKKRPVVILILALLQFTINEQTRRSRKQIQAILMKLWKCSQMLQWYQNERKLRISIFAYCCGMTVTFTSFFLLYRFSNDYEIYRSLIENSDQNFPKLKQYFTLFPDISVIVIPATVAVIFISLTGYYGFVCFYIKFLFNRIEEKIGHLNKDCSYGVLIQSYLELTSIMKSLDDYLSFSAFVIVLSALLGLFFINFELIFNSGDYLHAIFGEIWYLVSVCMIILPASATNSAFFTAKETIQTLPWKIPQYYTNLKVMIRSECTKDVSLTLWKVYKIKRSLIFGAMGTLVTYGMLLATQGGPK</sequence>
<evidence type="ECO:0008006" key="4">
    <source>
        <dbReference type="Google" id="ProtNLM"/>
    </source>
</evidence>
<evidence type="ECO:0000313" key="2">
    <source>
        <dbReference type="EMBL" id="GFS63656.1"/>
    </source>
</evidence>
<accession>A0A8X6IWX0</accession>
<feature type="transmembrane region" description="Helical" evidence="1">
    <location>
        <begin position="176"/>
        <end position="203"/>
    </location>
</feature>
<feature type="transmembrane region" description="Helical" evidence="1">
    <location>
        <begin position="48"/>
        <end position="67"/>
    </location>
</feature>
<name>A0A8X6IWX0_9ARAC</name>
<protein>
    <recommendedName>
        <fullName evidence="4">Gustatory receptor</fullName>
    </recommendedName>
</protein>
<evidence type="ECO:0000256" key="1">
    <source>
        <dbReference type="SAM" id="Phobius"/>
    </source>
</evidence>
<dbReference type="EMBL" id="BMAV01027936">
    <property type="protein sequence ID" value="GFS63656.1"/>
    <property type="molecule type" value="Genomic_DNA"/>
</dbReference>
<keyword evidence="1" id="KW-0812">Transmembrane</keyword>
<comment type="caution">
    <text evidence="2">The sequence shown here is derived from an EMBL/GenBank/DDBJ whole genome shotgun (WGS) entry which is preliminary data.</text>
</comment>
<feature type="transmembrane region" description="Helical" evidence="1">
    <location>
        <begin position="348"/>
        <end position="367"/>
    </location>
</feature>
<reference evidence="2" key="1">
    <citation type="submission" date="2020-08" db="EMBL/GenBank/DDBJ databases">
        <title>Multicomponent nature underlies the extraordinary mechanical properties of spider dragline silk.</title>
        <authorList>
            <person name="Kono N."/>
            <person name="Nakamura H."/>
            <person name="Mori M."/>
            <person name="Yoshida Y."/>
            <person name="Ohtoshi R."/>
            <person name="Malay A.D."/>
            <person name="Moran D.A.P."/>
            <person name="Tomita M."/>
            <person name="Numata K."/>
            <person name="Arakawa K."/>
        </authorList>
    </citation>
    <scope>NUCLEOTIDE SEQUENCE</scope>
</reference>
<dbReference type="AlphaFoldDB" id="A0A8X6IWX0"/>
<gene>
    <name evidence="2" type="primary">AVEN_119040_1</name>
    <name evidence="2" type="ORF">TNIN_454371</name>
</gene>
<organism evidence="2 3">
    <name type="scientific">Trichonephila inaurata madagascariensis</name>
    <dbReference type="NCBI Taxonomy" id="2747483"/>
    <lineage>
        <taxon>Eukaryota</taxon>
        <taxon>Metazoa</taxon>
        <taxon>Ecdysozoa</taxon>
        <taxon>Arthropoda</taxon>
        <taxon>Chelicerata</taxon>
        <taxon>Arachnida</taxon>
        <taxon>Araneae</taxon>
        <taxon>Araneomorphae</taxon>
        <taxon>Entelegynae</taxon>
        <taxon>Araneoidea</taxon>
        <taxon>Nephilidae</taxon>
        <taxon>Trichonephila</taxon>
        <taxon>Trichonephila inaurata</taxon>
    </lineage>
</organism>
<feature type="transmembrane region" description="Helical" evidence="1">
    <location>
        <begin position="282"/>
        <end position="304"/>
    </location>
</feature>
<keyword evidence="1" id="KW-1133">Transmembrane helix</keyword>
<keyword evidence="1" id="KW-0472">Membrane</keyword>
<dbReference type="Proteomes" id="UP000886998">
    <property type="component" value="Unassembled WGS sequence"/>
</dbReference>
<feature type="transmembrane region" description="Helical" evidence="1">
    <location>
        <begin position="125"/>
        <end position="145"/>
    </location>
</feature>
<keyword evidence="3" id="KW-1185">Reference proteome</keyword>
<proteinExistence type="predicted"/>